<evidence type="ECO:0000256" key="6">
    <source>
        <dbReference type="SAM" id="Coils"/>
    </source>
</evidence>
<dbReference type="Gene3D" id="3.30.200.20">
    <property type="entry name" value="Phosphorylase Kinase, domain 1"/>
    <property type="match status" value="1"/>
</dbReference>
<dbReference type="EMBL" id="CAJHUC010001881">
    <property type="protein sequence ID" value="CAD7702590.1"/>
    <property type="molecule type" value="Genomic_DNA"/>
</dbReference>
<keyword evidence="3" id="KW-0418">Kinase</keyword>
<keyword evidence="4 5" id="KW-0067">ATP-binding</keyword>
<dbReference type="InterPro" id="IPR008271">
    <property type="entry name" value="Ser/Thr_kinase_AS"/>
</dbReference>
<accession>A0A8S1J8J8</accession>
<protein>
    <recommendedName>
        <fullName evidence="7">Protein kinase domain-containing protein</fullName>
    </recommendedName>
</protein>
<dbReference type="OrthoDB" id="4062651at2759"/>
<keyword evidence="2 5" id="KW-0547">Nucleotide-binding</keyword>
<dbReference type="GO" id="GO:0004674">
    <property type="term" value="F:protein serine/threonine kinase activity"/>
    <property type="evidence" value="ECO:0007669"/>
    <property type="project" value="TreeGrafter"/>
</dbReference>
<evidence type="ECO:0000259" key="7">
    <source>
        <dbReference type="PROSITE" id="PS50011"/>
    </source>
</evidence>
<dbReference type="InterPro" id="IPR000719">
    <property type="entry name" value="Prot_kinase_dom"/>
</dbReference>
<dbReference type="Proteomes" id="UP000708148">
    <property type="component" value="Unassembled WGS sequence"/>
</dbReference>
<dbReference type="InterPro" id="IPR017441">
    <property type="entry name" value="Protein_kinase_ATP_BS"/>
</dbReference>
<sequence length="646" mass="72469">MEESQAEAEGHSSLQGLHYNHNMLSFLRQQLERVESLEQPASATAEEWLAFHTRVKKARRLLAKHSEPFDIRTFYKIEDVYSAVGETCEFLHAQAQEWKLQCAAELEYAVPYDCVQADREYLHKLLSYILKGEKCGVDDELLHQWMPIKCAHDELKSLLIISQDALLMKKQIGKGGYGLVFEAQWHFSRVAVKRPLTEGDLPIEEFASFVREVVVHANLSHPHIVQVHATTPSGWLVMEAADADLGTLCRGSKKMGWRGTLNLLRQASEGLYFLHSLSPPVVHADVKSSNFLVFGTDPDSCKVKIADFGLALEPVKGRSKTTRLGGGTLEWMAPESYEGQPVSVLSDVFGFGVVMYEAVARAHPYGADKLKLVDARRAFVMNKKLSGEEPCTVRPEDCPEEMRLLMKRCCSINPAARPTMMEVTQCLQELPADWSRSDQQLRIGELSKQEVEAETQPQQLAQLNGDLNAVRQENVRLNEELAKKGMVIRKMESEVSELECTVSELRQLIRDSKNEAATLIEDREQENDYLRHLLDNATSRVDAAEATLAQFQELDQVRRASFSLTNFMENINDVIRDAEVTTPLRDYEDLQGFSVYDRPTVARSVTPTMYALSSEPISQNGLVDYTSFPSGAQGEVGGSCGEGGDY</sequence>
<dbReference type="SMART" id="SM00220">
    <property type="entry name" value="S_TKc"/>
    <property type="match status" value="1"/>
</dbReference>
<comment type="caution">
    <text evidence="8">The sequence shown here is derived from an EMBL/GenBank/DDBJ whole genome shotgun (WGS) entry which is preliminary data.</text>
</comment>
<dbReference type="Pfam" id="PF00069">
    <property type="entry name" value="Pkinase"/>
    <property type="match status" value="1"/>
</dbReference>
<gene>
    <name evidence="8" type="ORF">OSTQU699_LOCUS7947</name>
</gene>
<feature type="coiled-coil region" evidence="6">
    <location>
        <begin position="460"/>
        <end position="554"/>
    </location>
</feature>
<dbReference type="GO" id="GO:0005524">
    <property type="term" value="F:ATP binding"/>
    <property type="evidence" value="ECO:0007669"/>
    <property type="project" value="UniProtKB-UniRule"/>
</dbReference>
<evidence type="ECO:0000313" key="9">
    <source>
        <dbReference type="Proteomes" id="UP000708148"/>
    </source>
</evidence>
<keyword evidence="1" id="KW-0808">Transferase</keyword>
<name>A0A8S1J8J8_9CHLO</name>
<evidence type="ECO:0000256" key="3">
    <source>
        <dbReference type="ARBA" id="ARBA00022777"/>
    </source>
</evidence>
<dbReference type="PROSITE" id="PS00107">
    <property type="entry name" value="PROTEIN_KINASE_ATP"/>
    <property type="match status" value="1"/>
</dbReference>
<dbReference type="PROSITE" id="PS00108">
    <property type="entry name" value="PROTEIN_KINASE_ST"/>
    <property type="match status" value="1"/>
</dbReference>
<dbReference type="SUPFAM" id="SSF56112">
    <property type="entry name" value="Protein kinase-like (PK-like)"/>
    <property type="match status" value="1"/>
</dbReference>
<dbReference type="PANTHER" id="PTHR44329">
    <property type="entry name" value="SERINE/THREONINE-PROTEIN KINASE TNNI3K-RELATED"/>
    <property type="match status" value="1"/>
</dbReference>
<evidence type="ECO:0000256" key="2">
    <source>
        <dbReference type="ARBA" id="ARBA00022741"/>
    </source>
</evidence>
<dbReference type="InterPro" id="IPR051681">
    <property type="entry name" value="Ser/Thr_Kinases-Pseudokinases"/>
</dbReference>
<dbReference type="InterPro" id="IPR011009">
    <property type="entry name" value="Kinase-like_dom_sf"/>
</dbReference>
<dbReference type="PROSITE" id="PS50011">
    <property type="entry name" value="PROTEIN_KINASE_DOM"/>
    <property type="match status" value="1"/>
</dbReference>
<evidence type="ECO:0000256" key="1">
    <source>
        <dbReference type="ARBA" id="ARBA00022679"/>
    </source>
</evidence>
<dbReference type="AlphaFoldDB" id="A0A8S1J8J8"/>
<evidence type="ECO:0000256" key="5">
    <source>
        <dbReference type="PROSITE-ProRule" id="PRU10141"/>
    </source>
</evidence>
<reference evidence="8" key="1">
    <citation type="submission" date="2020-12" db="EMBL/GenBank/DDBJ databases">
        <authorList>
            <person name="Iha C."/>
        </authorList>
    </citation>
    <scope>NUCLEOTIDE SEQUENCE</scope>
</reference>
<dbReference type="Gene3D" id="1.10.510.10">
    <property type="entry name" value="Transferase(Phosphotransferase) domain 1"/>
    <property type="match status" value="1"/>
</dbReference>
<feature type="domain" description="Protein kinase" evidence="7">
    <location>
        <begin position="166"/>
        <end position="430"/>
    </location>
</feature>
<proteinExistence type="predicted"/>
<organism evidence="8 9">
    <name type="scientific">Ostreobium quekettii</name>
    <dbReference type="NCBI Taxonomy" id="121088"/>
    <lineage>
        <taxon>Eukaryota</taxon>
        <taxon>Viridiplantae</taxon>
        <taxon>Chlorophyta</taxon>
        <taxon>core chlorophytes</taxon>
        <taxon>Ulvophyceae</taxon>
        <taxon>TCBD clade</taxon>
        <taxon>Bryopsidales</taxon>
        <taxon>Ostreobineae</taxon>
        <taxon>Ostreobiaceae</taxon>
        <taxon>Ostreobium</taxon>
    </lineage>
</organism>
<evidence type="ECO:0000313" key="8">
    <source>
        <dbReference type="EMBL" id="CAD7702590.1"/>
    </source>
</evidence>
<keyword evidence="6" id="KW-0175">Coiled coil</keyword>
<feature type="binding site" evidence="5">
    <location>
        <position position="193"/>
    </location>
    <ligand>
        <name>ATP</name>
        <dbReference type="ChEBI" id="CHEBI:30616"/>
    </ligand>
</feature>
<keyword evidence="9" id="KW-1185">Reference proteome</keyword>
<evidence type="ECO:0000256" key="4">
    <source>
        <dbReference type="ARBA" id="ARBA00022840"/>
    </source>
</evidence>